<keyword evidence="1" id="KW-0805">Transcription regulation</keyword>
<dbReference type="AlphaFoldDB" id="A0A1S8CRX0"/>
<gene>
    <name evidence="5" type="ORF">BKE30_14355</name>
</gene>
<dbReference type="InterPro" id="IPR018060">
    <property type="entry name" value="HTH_AraC"/>
</dbReference>
<dbReference type="PRINTS" id="PR00032">
    <property type="entry name" value="HTHARAC"/>
</dbReference>
<dbReference type="InterPro" id="IPR009057">
    <property type="entry name" value="Homeodomain-like_sf"/>
</dbReference>
<evidence type="ECO:0000313" key="6">
    <source>
        <dbReference type="Proteomes" id="UP000192132"/>
    </source>
</evidence>
<comment type="caution">
    <text evidence="5">The sequence shown here is derived from an EMBL/GenBank/DDBJ whole genome shotgun (WGS) entry which is preliminary data.</text>
</comment>
<dbReference type="PANTHER" id="PTHR47894:SF1">
    <property type="entry name" value="HTH-TYPE TRANSCRIPTIONAL REGULATOR VQSM"/>
    <property type="match status" value="1"/>
</dbReference>
<feature type="domain" description="HTH araC/xylS-type" evidence="4">
    <location>
        <begin position="237"/>
        <end position="338"/>
    </location>
</feature>
<reference evidence="5 6" key="1">
    <citation type="submission" date="2016-10" db="EMBL/GenBank/DDBJ databases">
        <title>Draft Genome sequence of Alkanindiges sp. strain H1.</title>
        <authorList>
            <person name="Subhash Y."/>
            <person name="Lee S."/>
        </authorList>
    </citation>
    <scope>NUCLEOTIDE SEQUENCE [LARGE SCALE GENOMIC DNA]</scope>
    <source>
        <strain evidence="5 6">H1</strain>
    </source>
</reference>
<organism evidence="5 6">
    <name type="scientific">Alkanindiges hydrocarboniclasticus</name>
    <dbReference type="NCBI Taxonomy" id="1907941"/>
    <lineage>
        <taxon>Bacteria</taxon>
        <taxon>Pseudomonadati</taxon>
        <taxon>Pseudomonadota</taxon>
        <taxon>Gammaproteobacteria</taxon>
        <taxon>Moraxellales</taxon>
        <taxon>Moraxellaceae</taxon>
        <taxon>Alkanindiges</taxon>
    </lineage>
</organism>
<keyword evidence="3" id="KW-0804">Transcription</keyword>
<accession>A0A1S8CRX0</accession>
<name>A0A1S8CRX0_9GAMM</name>
<evidence type="ECO:0000256" key="2">
    <source>
        <dbReference type="ARBA" id="ARBA00023125"/>
    </source>
</evidence>
<dbReference type="GO" id="GO:0005829">
    <property type="term" value="C:cytosol"/>
    <property type="evidence" value="ECO:0007669"/>
    <property type="project" value="TreeGrafter"/>
</dbReference>
<evidence type="ECO:0000313" key="5">
    <source>
        <dbReference type="EMBL" id="ONG37523.1"/>
    </source>
</evidence>
<sequence length="341" mass="38179">MTTKVQSWDNTLIAVYYPMAWIEYAREKGLPIQQMMHRCGMGDGKLTASTSILVRKFSQLLAEILLLTGNQGTGFEVGWRLPITAYGSIGQAMLSSNTARDALNICSQYWRLIARGFDLSISLHNHQCVLTLTLAVPVPQPFRQVLFESTLASLYRGCVALVPAAMDSIEVWLSGPEPAYSTLLREKIPSICFDRPATQIRFPAALLDQDLSLASATGLQTALERCEEELTALNLQDKMAQKVMEKLLCTEHGYPTLNEMAEQLNMSPRTLRRRLSAENTGYARLMEQSRQRNALKLLDNPRFSIADVAHRLGYGDMANFTRAFKKWTGTTPSGYRAYLKA</sequence>
<dbReference type="InterPro" id="IPR032687">
    <property type="entry name" value="AraC-type_N"/>
</dbReference>
<dbReference type="EMBL" id="MLCN01000052">
    <property type="protein sequence ID" value="ONG37523.1"/>
    <property type="molecule type" value="Genomic_DNA"/>
</dbReference>
<dbReference type="RefSeq" id="WP_076879277.1">
    <property type="nucleotide sequence ID" value="NZ_MLCN01000052.1"/>
</dbReference>
<keyword evidence="2" id="KW-0238">DNA-binding</keyword>
<dbReference type="PROSITE" id="PS01124">
    <property type="entry name" value="HTH_ARAC_FAMILY_2"/>
    <property type="match status" value="1"/>
</dbReference>
<dbReference type="GO" id="GO:0000976">
    <property type="term" value="F:transcription cis-regulatory region binding"/>
    <property type="evidence" value="ECO:0007669"/>
    <property type="project" value="TreeGrafter"/>
</dbReference>
<evidence type="ECO:0000256" key="1">
    <source>
        <dbReference type="ARBA" id="ARBA00023015"/>
    </source>
</evidence>
<dbReference type="Pfam" id="PF12833">
    <property type="entry name" value="HTH_18"/>
    <property type="match status" value="1"/>
</dbReference>
<dbReference type="SMART" id="SM00342">
    <property type="entry name" value="HTH_ARAC"/>
    <property type="match status" value="1"/>
</dbReference>
<dbReference type="PANTHER" id="PTHR47894">
    <property type="entry name" value="HTH-TYPE TRANSCRIPTIONAL REGULATOR GADX"/>
    <property type="match status" value="1"/>
</dbReference>
<dbReference type="STRING" id="1907941.BKE30_14355"/>
<protein>
    <recommendedName>
        <fullName evidence="4">HTH araC/xylS-type domain-containing protein</fullName>
    </recommendedName>
</protein>
<dbReference type="SUPFAM" id="SSF46689">
    <property type="entry name" value="Homeodomain-like"/>
    <property type="match status" value="1"/>
</dbReference>
<keyword evidence="6" id="KW-1185">Reference proteome</keyword>
<proteinExistence type="predicted"/>
<dbReference type="Pfam" id="PF12625">
    <property type="entry name" value="Arabinose_bd"/>
    <property type="match status" value="1"/>
</dbReference>
<dbReference type="InterPro" id="IPR020449">
    <property type="entry name" value="Tscrpt_reg_AraC-type_HTH"/>
</dbReference>
<dbReference type="OrthoDB" id="5582699at2"/>
<evidence type="ECO:0000256" key="3">
    <source>
        <dbReference type="ARBA" id="ARBA00023163"/>
    </source>
</evidence>
<dbReference type="Gene3D" id="1.10.10.60">
    <property type="entry name" value="Homeodomain-like"/>
    <property type="match status" value="1"/>
</dbReference>
<dbReference type="Proteomes" id="UP000192132">
    <property type="component" value="Unassembled WGS sequence"/>
</dbReference>
<evidence type="ECO:0000259" key="4">
    <source>
        <dbReference type="PROSITE" id="PS01124"/>
    </source>
</evidence>
<dbReference type="GO" id="GO:0003700">
    <property type="term" value="F:DNA-binding transcription factor activity"/>
    <property type="evidence" value="ECO:0007669"/>
    <property type="project" value="InterPro"/>
</dbReference>